<name>A0A3G2S0K2_MALR7</name>
<dbReference type="InterPro" id="IPR051553">
    <property type="entry name" value="Ran_GTPase-activating"/>
</dbReference>
<proteinExistence type="predicted"/>
<protein>
    <submittedName>
        <fullName evidence="2">Regulator of chromosome condensation (RCC1) repeat</fullName>
    </submittedName>
</protein>
<evidence type="ECO:0000313" key="2">
    <source>
        <dbReference type="EMBL" id="AYO41049.1"/>
    </source>
</evidence>
<keyword evidence="3" id="KW-1185">Reference proteome</keyword>
<evidence type="ECO:0000256" key="1">
    <source>
        <dbReference type="PROSITE-ProRule" id="PRU00235"/>
    </source>
</evidence>
<dbReference type="Pfam" id="PF13540">
    <property type="entry name" value="RCC1_2"/>
    <property type="match status" value="1"/>
</dbReference>
<dbReference type="EMBL" id="CP033148">
    <property type="protein sequence ID" value="AYO41049.1"/>
    <property type="molecule type" value="Genomic_DNA"/>
</dbReference>
<dbReference type="InterPro" id="IPR009091">
    <property type="entry name" value="RCC1/BLIP-II"/>
</dbReference>
<feature type="repeat" description="RCC1" evidence="1">
    <location>
        <begin position="198"/>
        <end position="253"/>
    </location>
</feature>
<dbReference type="PANTHER" id="PTHR45982:SF1">
    <property type="entry name" value="REGULATOR OF CHROMOSOME CONDENSATION"/>
    <property type="match status" value="1"/>
</dbReference>
<dbReference type="GO" id="GO:0005737">
    <property type="term" value="C:cytoplasm"/>
    <property type="evidence" value="ECO:0007669"/>
    <property type="project" value="TreeGrafter"/>
</dbReference>
<evidence type="ECO:0000313" key="3">
    <source>
        <dbReference type="Proteomes" id="UP000269793"/>
    </source>
</evidence>
<dbReference type="STRING" id="425264.A0A3G2S0K2"/>
<dbReference type="VEuPathDB" id="FungiDB:DNF11_0099"/>
<dbReference type="OrthoDB" id="3333653at2759"/>
<accession>A0A3G2S0K2</accession>
<sequence>MEERHRAATSGDSLRPTISKCLACMPPKLVGWGSNLHGQLGQDLSVLQVAAPVDIDNAERIVCVTATQVLYTRNGQMYLYGYMPGYDSKPTRHTVPWTNPRAILGQDYVEACLDEDGYLCLGFSNTRCGQTTWQHAAMDKTGRIIAISNERKAVLFNTLNEMVLGINAIPLSAPNLPPLDRAFAGGSHFVLFAPQASLPIYTYGDNRFCQLGDIYVPSKGLHALSFFSRDEGFPSSIHSVVCGDRHSLALTSDGDCYFWGWSVFHGHTLPEPVDVGHGPDLVNVTSMACATDVSIFLLEDGSVWSTKRGDTETRFATEAHRVQFHGMNYPLDIGAAQWSYYALVQNKESA</sequence>
<dbReference type="Proteomes" id="UP000269793">
    <property type="component" value="Chromosome I"/>
</dbReference>
<dbReference type="GO" id="GO:0005085">
    <property type="term" value="F:guanyl-nucleotide exchange factor activity"/>
    <property type="evidence" value="ECO:0007669"/>
    <property type="project" value="TreeGrafter"/>
</dbReference>
<reference evidence="2 3" key="1">
    <citation type="submission" date="2018-10" db="EMBL/GenBank/DDBJ databases">
        <title>Complete genome sequence of Malassezia restricta CBS 7877.</title>
        <authorList>
            <person name="Morand S.C."/>
            <person name="Bertignac M."/>
            <person name="Iltis A."/>
            <person name="Kolder I."/>
            <person name="Pirovano W."/>
            <person name="Jourdain R."/>
            <person name="Clavaud C."/>
        </authorList>
    </citation>
    <scope>NUCLEOTIDE SEQUENCE [LARGE SCALE GENOMIC DNA]</scope>
    <source>
        <strain evidence="2 3">CBS 7877</strain>
    </source>
</reference>
<dbReference type="SUPFAM" id="SSF50985">
    <property type="entry name" value="RCC1/BLIP-II"/>
    <property type="match status" value="2"/>
</dbReference>
<dbReference type="PANTHER" id="PTHR45982">
    <property type="entry name" value="REGULATOR OF CHROMOSOME CONDENSATION"/>
    <property type="match status" value="1"/>
</dbReference>
<dbReference type="PROSITE" id="PS50012">
    <property type="entry name" value="RCC1_3"/>
    <property type="match status" value="1"/>
</dbReference>
<dbReference type="AlphaFoldDB" id="A0A3G2S0K2"/>
<dbReference type="Gene3D" id="2.130.10.30">
    <property type="entry name" value="Regulator of chromosome condensation 1/beta-lactamase-inhibitor protein II"/>
    <property type="match status" value="1"/>
</dbReference>
<dbReference type="InterPro" id="IPR000408">
    <property type="entry name" value="Reg_chr_condens"/>
</dbReference>
<organism evidence="2 3">
    <name type="scientific">Malassezia restricta (strain ATCC 96810 / NBRC 103918 / CBS 7877)</name>
    <name type="common">Seborrheic dermatitis infection agent</name>
    <dbReference type="NCBI Taxonomy" id="425264"/>
    <lineage>
        <taxon>Eukaryota</taxon>
        <taxon>Fungi</taxon>
        <taxon>Dikarya</taxon>
        <taxon>Basidiomycota</taxon>
        <taxon>Ustilaginomycotina</taxon>
        <taxon>Malasseziomycetes</taxon>
        <taxon>Malasseziales</taxon>
        <taxon>Malasseziaceae</taxon>
        <taxon>Malassezia</taxon>
    </lineage>
</organism>
<gene>
    <name evidence="2" type="ORF">DNF11_0099</name>
</gene>